<keyword evidence="1" id="KW-1003">Cell membrane</keyword>
<comment type="subcellular location">
    <subcellularLocation>
        <location evidence="1">Cell membrane</location>
        <topology evidence="1">Peripheral membrane protein</topology>
        <orientation evidence="1">Cytoplasmic side</orientation>
    </subcellularLocation>
</comment>
<gene>
    <name evidence="2" type="ORF">C1O66_15640</name>
</gene>
<sequence length="111" mass="11739">MAHDPTAPSLAQRALVGLVRGYRLLLSPWLGSACRFEPTCSVYSIEALQRHGAAAGSYLTVHRLLRCHPFCAGGHDAVPDNPPALFSRLGLCAPSSPSPSPRNSTQSEASS</sequence>
<evidence type="ECO:0000313" key="2">
    <source>
        <dbReference type="EMBL" id="PND38814.1"/>
    </source>
</evidence>
<dbReference type="GO" id="GO:0005886">
    <property type="term" value="C:plasma membrane"/>
    <property type="evidence" value="ECO:0007669"/>
    <property type="project" value="UniProtKB-SubCell"/>
</dbReference>
<comment type="similarity">
    <text evidence="1">Belongs to the UPF0161 family.</text>
</comment>
<keyword evidence="1" id="KW-0472">Membrane</keyword>
<name>A0A2N8KZD2_9BURK</name>
<organism evidence="2 3">
    <name type="scientific">Kinneretia aquatilis</name>
    <dbReference type="NCBI Taxonomy" id="2070761"/>
    <lineage>
        <taxon>Bacteria</taxon>
        <taxon>Pseudomonadati</taxon>
        <taxon>Pseudomonadota</taxon>
        <taxon>Betaproteobacteria</taxon>
        <taxon>Burkholderiales</taxon>
        <taxon>Sphaerotilaceae</taxon>
        <taxon>Roseateles</taxon>
    </lineage>
</organism>
<proteinExistence type="inferred from homology"/>
<reference evidence="2 3" key="1">
    <citation type="submission" date="2018-01" db="EMBL/GenBank/DDBJ databases">
        <title>Draft genome sequence of Paucibacter aquatile CR182 isolated from freshwater of the Nakdong River.</title>
        <authorList>
            <person name="Choi A."/>
            <person name="Chung E.J."/>
        </authorList>
    </citation>
    <scope>NUCLEOTIDE SEQUENCE [LARGE SCALE GENOMIC DNA]</scope>
    <source>
        <strain evidence="2 3">CR182</strain>
    </source>
</reference>
<comment type="caution">
    <text evidence="2">The sequence shown here is derived from an EMBL/GenBank/DDBJ whole genome shotgun (WGS) entry which is preliminary data.</text>
</comment>
<accession>A0A2N8KZD2</accession>
<comment type="function">
    <text evidence="1">Could be involved in insertion of integral membrane proteins into the membrane.</text>
</comment>
<dbReference type="PANTHER" id="PTHR33383:SF1">
    <property type="entry name" value="MEMBRANE PROTEIN INSERTION EFFICIENCY FACTOR-RELATED"/>
    <property type="match status" value="1"/>
</dbReference>
<dbReference type="Pfam" id="PF01809">
    <property type="entry name" value="YidD"/>
    <property type="match status" value="1"/>
</dbReference>
<dbReference type="InterPro" id="IPR002696">
    <property type="entry name" value="Membr_insert_effic_factor_YidD"/>
</dbReference>
<dbReference type="EMBL" id="POSP01000003">
    <property type="protein sequence ID" value="PND38814.1"/>
    <property type="molecule type" value="Genomic_DNA"/>
</dbReference>
<dbReference type="PANTHER" id="PTHR33383">
    <property type="entry name" value="MEMBRANE PROTEIN INSERTION EFFICIENCY FACTOR-RELATED"/>
    <property type="match status" value="1"/>
</dbReference>
<evidence type="ECO:0000313" key="3">
    <source>
        <dbReference type="Proteomes" id="UP000235916"/>
    </source>
</evidence>
<dbReference type="Proteomes" id="UP000235916">
    <property type="component" value="Unassembled WGS sequence"/>
</dbReference>
<dbReference type="RefSeq" id="WP_102768731.1">
    <property type="nucleotide sequence ID" value="NZ_POSP01000003.1"/>
</dbReference>
<dbReference type="AlphaFoldDB" id="A0A2N8KZD2"/>
<dbReference type="SMART" id="SM01234">
    <property type="entry name" value="Haemolytic"/>
    <property type="match status" value="1"/>
</dbReference>
<dbReference type="NCBIfam" id="TIGR00278">
    <property type="entry name" value="membrane protein insertion efficiency factor YidD"/>
    <property type="match status" value="1"/>
</dbReference>
<dbReference type="HAMAP" id="MF_00386">
    <property type="entry name" value="UPF0161_YidD"/>
    <property type="match status" value="1"/>
</dbReference>
<protein>
    <recommendedName>
        <fullName evidence="1">Putative membrane protein insertion efficiency factor</fullName>
    </recommendedName>
</protein>
<dbReference type="OrthoDB" id="9801753at2"/>
<keyword evidence="3" id="KW-1185">Reference proteome</keyword>
<evidence type="ECO:0000256" key="1">
    <source>
        <dbReference type="HAMAP-Rule" id="MF_00386"/>
    </source>
</evidence>